<organism evidence="2">
    <name type="scientific">Rhizophora mucronata</name>
    <name type="common">Asiatic mangrove</name>
    <dbReference type="NCBI Taxonomy" id="61149"/>
    <lineage>
        <taxon>Eukaryota</taxon>
        <taxon>Viridiplantae</taxon>
        <taxon>Streptophyta</taxon>
        <taxon>Embryophyta</taxon>
        <taxon>Tracheophyta</taxon>
        <taxon>Spermatophyta</taxon>
        <taxon>Magnoliopsida</taxon>
        <taxon>eudicotyledons</taxon>
        <taxon>Gunneridae</taxon>
        <taxon>Pentapetalae</taxon>
        <taxon>rosids</taxon>
        <taxon>fabids</taxon>
        <taxon>Malpighiales</taxon>
        <taxon>Rhizophoraceae</taxon>
        <taxon>Rhizophora</taxon>
    </lineage>
</organism>
<accession>A0A2P2PTP4</accession>
<keyword evidence="1" id="KW-0732">Signal</keyword>
<dbReference type="AlphaFoldDB" id="A0A2P2PTP4"/>
<sequence>MGKTLKGLWFFGRLSEAVGLLCYTGLKLDNELMILYCKNVYLGTV</sequence>
<protein>
    <submittedName>
        <fullName evidence="2">Uncharacterized protein</fullName>
    </submittedName>
</protein>
<evidence type="ECO:0000256" key="1">
    <source>
        <dbReference type="SAM" id="SignalP"/>
    </source>
</evidence>
<name>A0A2P2PTP4_RHIMU</name>
<evidence type="ECO:0000313" key="2">
    <source>
        <dbReference type="EMBL" id="MBX58116.1"/>
    </source>
</evidence>
<reference evidence="2" key="1">
    <citation type="submission" date="2018-02" db="EMBL/GenBank/DDBJ databases">
        <title>Rhizophora mucronata_Transcriptome.</title>
        <authorList>
            <person name="Meera S.P."/>
            <person name="Sreeshan A."/>
            <person name="Augustine A."/>
        </authorList>
    </citation>
    <scope>NUCLEOTIDE SEQUENCE</scope>
    <source>
        <tissue evidence="2">Leaf</tissue>
    </source>
</reference>
<feature type="signal peptide" evidence="1">
    <location>
        <begin position="1"/>
        <end position="19"/>
    </location>
</feature>
<feature type="chain" id="PRO_5015134988" evidence="1">
    <location>
        <begin position="20"/>
        <end position="45"/>
    </location>
</feature>
<dbReference type="EMBL" id="GGEC01077632">
    <property type="protein sequence ID" value="MBX58116.1"/>
    <property type="molecule type" value="Transcribed_RNA"/>
</dbReference>
<proteinExistence type="predicted"/>